<dbReference type="Gene3D" id="3.40.50.150">
    <property type="entry name" value="Vaccinia Virus protein VP39"/>
    <property type="match status" value="1"/>
</dbReference>
<name>A0AAV3XJ18_9CYAN</name>
<dbReference type="InterPro" id="IPR029063">
    <property type="entry name" value="SAM-dependent_MTases_sf"/>
</dbReference>
<dbReference type="InterPro" id="IPR011610">
    <property type="entry name" value="SAM_mthyl_Trfase_ML2640-like"/>
</dbReference>
<proteinExistence type="inferred from homology"/>
<dbReference type="InterPro" id="IPR007213">
    <property type="entry name" value="Ppm1/Ppm2/Tcmp"/>
</dbReference>
<dbReference type="GO" id="GO:0032259">
    <property type="term" value="P:methylation"/>
    <property type="evidence" value="ECO:0007669"/>
    <property type="project" value="UniProtKB-KW"/>
</dbReference>
<sequence length="253" mass="28407">MAAGRGIETQRPDALFTDPFAAKLAGPEAIEAAIPRLEEYEKQGRPFASVRTRFFDDFLNKYSQHIRQIVLLGSGMDTRAFRLNWQPGTHVYEIDNPDVLDYKESVLSGIVPHCTRHSICADLKESIWSKLLIEQGYQPSEPSIWLLEGFLYYLNQTEVENLLTAINNLSVAGSYFGADVMNAVVCNGSDAWAKYWQSSCDEPESFFAAYGWKASAIQPGEEGASFGRFTYQFPARNVPDAPHIFFVIAVKED</sequence>
<protein>
    <recommendedName>
        <fullName evidence="4">S-adenosyl-L-methionine-dependent methyltransferase</fullName>
        <ecNumber evidence="4">2.1.1.-</ecNumber>
    </recommendedName>
</protein>
<dbReference type="EC" id="2.1.1.-" evidence="4"/>
<comment type="similarity">
    <text evidence="1 4">Belongs to the UPF0677 family.</text>
</comment>
<evidence type="ECO:0000256" key="2">
    <source>
        <dbReference type="ARBA" id="ARBA00022603"/>
    </source>
</evidence>
<dbReference type="Pfam" id="PF04072">
    <property type="entry name" value="LCM"/>
    <property type="match status" value="1"/>
</dbReference>
<dbReference type="RefSeq" id="WP_226588007.1">
    <property type="nucleotide sequence ID" value="NZ_BLAY01000127.1"/>
</dbReference>
<keyword evidence="3" id="KW-0808">Transferase</keyword>
<comment type="caution">
    <text evidence="5">The sequence shown here is derived from an EMBL/GenBank/DDBJ whole genome shotgun (WGS) entry which is preliminary data.</text>
</comment>
<dbReference type="PANTHER" id="PTHR43619:SF2">
    <property type="entry name" value="S-ADENOSYL-L-METHIONINE-DEPENDENT METHYLTRANSFERASES SUPERFAMILY PROTEIN"/>
    <property type="match status" value="1"/>
</dbReference>
<evidence type="ECO:0000256" key="3">
    <source>
        <dbReference type="ARBA" id="ARBA00022679"/>
    </source>
</evidence>
<gene>
    <name evidence="5" type="ORF">MiSe_63900</name>
</gene>
<dbReference type="GO" id="GO:0008168">
    <property type="term" value="F:methyltransferase activity"/>
    <property type="evidence" value="ECO:0007669"/>
    <property type="project" value="UniProtKB-UniRule"/>
</dbReference>
<dbReference type="Proteomes" id="UP001050975">
    <property type="component" value="Unassembled WGS sequence"/>
</dbReference>
<dbReference type="SUPFAM" id="SSF53335">
    <property type="entry name" value="S-adenosyl-L-methionine-dependent methyltransferases"/>
    <property type="match status" value="1"/>
</dbReference>
<organism evidence="5 6">
    <name type="scientific">Microseira wollei NIES-4236</name>
    <dbReference type="NCBI Taxonomy" id="2530354"/>
    <lineage>
        <taxon>Bacteria</taxon>
        <taxon>Bacillati</taxon>
        <taxon>Cyanobacteriota</taxon>
        <taxon>Cyanophyceae</taxon>
        <taxon>Oscillatoriophycideae</taxon>
        <taxon>Aerosakkonematales</taxon>
        <taxon>Aerosakkonemataceae</taxon>
        <taxon>Microseira</taxon>
    </lineage>
</organism>
<dbReference type="PANTHER" id="PTHR43619">
    <property type="entry name" value="S-ADENOSYL-L-METHIONINE-DEPENDENT METHYLTRANSFERASE YKTD-RELATED"/>
    <property type="match status" value="1"/>
</dbReference>
<comment type="function">
    <text evidence="4">Exhibits S-adenosyl-L-methionine-dependent methyltransferase activity.</text>
</comment>
<dbReference type="EMBL" id="BLAY01000127">
    <property type="protein sequence ID" value="GET41578.1"/>
    <property type="molecule type" value="Genomic_DNA"/>
</dbReference>
<dbReference type="AlphaFoldDB" id="A0AAV3XJ18"/>
<evidence type="ECO:0000256" key="1">
    <source>
        <dbReference type="ARBA" id="ARBA00008138"/>
    </source>
</evidence>
<keyword evidence="4" id="KW-0949">S-adenosyl-L-methionine</keyword>
<evidence type="ECO:0000256" key="4">
    <source>
        <dbReference type="RuleBase" id="RU362030"/>
    </source>
</evidence>
<evidence type="ECO:0000313" key="6">
    <source>
        <dbReference type="Proteomes" id="UP001050975"/>
    </source>
</evidence>
<evidence type="ECO:0000313" key="5">
    <source>
        <dbReference type="EMBL" id="GET41578.1"/>
    </source>
</evidence>
<keyword evidence="2 4" id="KW-0489">Methyltransferase</keyword>
<keyword evidence="6" id="KW-1185">Reference proteome</keyword>
<accession>A0AAV3XJ18</accession>
<dbReference type="NCBIfam" id="TIGR00027">
    <property type="entry name" value="mthyl_TIGR00027"/>
    <property type="match status" value="1"/>
</dbReference>
<reference evidence="5" key="1">
    <citation type="submission" date="2019-10" db="EMBL/GenBank/DDBJ databases">
        <title>Draft genome sequece of Microseira wollei NIES-4236.</title>
        <authorList>
            <person name="Yamaguchi H."/>
            <person name="Suzuki S."/>
            <person name="Kawachi M."/>
        </authorList>
    </citation>
    <scope>NUCLEOTIDE SEQUENCE</scope>
    <source>
        <strain evidence="5">NIES-4236</strain>
    </source>
</reference>